<dbReference type="PANTHER" id="PTHR41248">
    <property type="entry name" value="NORD PROTEIN"/>
    <property type="match status" value="1"/>
</dbReference>
<dbReference type="PANTHER" id="PTHR41248:SF1">
    <property type="entry name" value="NORD PROTEIN"/>
    <property type="match status" value="1"/>
</dbReference>
<dbReference type="SUPFAM" id="SSF53300">
    <property type="entry name" value="vWA-like"/>
    <property type="match status" value="1"/>
</dbReference>
<dbReference type="Gene3D" id="3.40.50.410">
    <property type="entry name" value="von Willebrand factor, type A domain"/>
    <property type="match status" value="1"/>
</dbReference>
<reference evidence="3" key="1">
    <citation type="journal article" date="2019" name="Int. J. Syst. Evol. Microbiol.">
        <title>The Global Catalogue of Microorganisms (GCM) 10K type strain sequencing project: providing services to taxonomists for standard genome sequencing and annotation.</title>
        <authorList>
            <consortium name="The Broad Institute Genomics Platform"/>
            <consortium name="The Broad Institute Genome Sequencing Center for Infectious Disease"/>
            <person name="Wu L."/>
            <person name="Ma J."/>
        </authorList>
    </citation>
    <scope>NUCLEOTIDE SEQUENCE [LARGE SCALE GENOMIC DNA]</scope>
    <source>
        <strain evidence="3">KCTC 52640</strain>
    </source>
</reference>
<dbReference type="Pfam" id="PF06213">
    <property type="entry name" value="CobT"/>
    <property type="match status" value="1"/>
</dbReference>
<evidence type="ECO:0000313" key="2">
    <source>
        <dbReference type="EMBL" id="MFC3104674.1"/>
    </source>
</evidence>
<dbReference type="InterPro" id="IPR025861">
    <property type="entry name" value="CobT_VWA_dom"/>
</dbReference>
<keyword evidence="3" id="KW-1185">Reference proteome</keyword>
<proteinExistence type="predicted"/>
<dbReference type="InterPro" id="IPR006538">
    <property type="entry name" value="CobT"/>
</dbReference>
<protein>
    <submittedName>
        <fullName evidence="2">Cobalt chelatase</fullName>
    </submittedName>
</protein>
<feature type="domain" description="Cobalamin biosynthesis protein CobT VWA" evidence="1">
    <location>
        <begin position="350"/>
        <end position="566"/>
    </location>
</feature>
<dbReference type="EMBL" id="JBHRSS010000005">
    <property type="protein sequence ID" value="MFC3104674.1"/>
    <property type="molecule type" value="Genomic_DNA"/>
</dbReference>
<name>A0ABV7EPU0_9GAMM</name>
<accession>A0ABV7EPU0</accession>
<evidence type="ECO:0000259" key="1">
    <source>
        <dbReference type="Pfam" id="PF11775"/>
    </source>
</evidence>
<evidence type="ECO:0000313" key="3">
    <source>
        <dbReference type="Proteomes" id="UP001595462"/>
    </source>
</evidence>
<sequence length="572" mass="64742">MSTTQQLLRRQQRIEALCAASLRALTGDRRLHYRSHRLHRDARVLAVHAPHLRLADDRVDFESYRGVADAVALRLLYSDDLLHRSLCPESSIARLIFELLEQLRVEAKVPAGLPGMRHNLATRFVDWSHTFHRSGFTEGEVGCFVYVVAQMCRERLTGEPFLEETEVIVETLRGELAPELGHALAALKRHRHDQAAFAEPALEIAHFVAGHVARQREAQGVDTSEPDEEGRGFELLLDFTDEDSEAVETVVSGRSRVFNETGQQYRIFTTAYDQQQSAEDVVRAAQLMEFRERLDRGVRELDVNMRRLARLFSATLAVPERDGWQFGEEEGYIDGRRLAQVVSSPAERRVFRIERHVPRVHCQVSFLIDCSGSMKAHGEFVALLIDVLARALEIAGAATEILGFTTSAWSGGRAQQTWMRAGRPAHPGRLNEVRYLVFKDAERRWRTARRGIGALLRPDLYREGVDGEAVSWACERMVGREDRRRILVVISDGCPSDSATDLANDRFYLDNHLKDVVDQRERQGEIAIRGLGVGLDLSSYYRDSLVVDPDAPLNTEILLEIVELIVGARPRR</sequence>
<comment type="caution">
    <text evidence="2">The sequence shown here is derived from an EMBL/GenBank/DDBJ whole genome shotgun (WGS) entry which is preliminary data.</text>
</comment>
<dbReference type="InterPro" id="IPR036465">
    <property type="entry name" value="vWFA_dom_sf"/>
</dbReference>
<dbReference type="PIRSF" id="PIRSF031715">
    <property type="entry name" value="Cob_chel_CobT"/>
    <property type="match status" value="1"/>
</dbReference>
<dbReference type="RefSeq" id="WP_380690050.1">
    <property type="nucleotide sequence ID" value="NZ_JBHRSS010000005.1"/>
</dbReference>
<dbReference type="Proteomes" id="UP001595462">
    <property type="component" value="Unassembled WGS sequence"/>
</dbReference>
<dbReference type="Pfam" id="PF11775">
    <property type="entry name" value="CobT_C"/>
    <property type="match status" value="1"/>
</dbReference>
<dbReference type="InterPro" id="IPR051928">
    <property type="entry name" value="NorD/CobT"/>
</dbReference>
<organism evidence="2 3">
    <name type="scientific">Salinisphaera aquimarina</name>
    <dbReference type="NCBI Taxonomy" id="2094031"/>
    <lineage>
        <taxon>Bacteria</taxon>
        <taxon>Pseudomonadati</taxon>
        <taxon>Pseudomonadota</taxon>
        <taxon>Gammaproteobacteria</taxon>
        <taxon>Salinisphaerales</taxon>
        <taxon>Salinisphaeraceae</taxon>
        <taxon>Salinisphaera</taxon>
    </lineage>
</organism>
<gene>
    <name evidence="2" type="ORF">ACFOSU_12345</name>
</gene>